<dbReference type="AlphaFoldDB" id="A0AA51RTQ2"/>
<dbReference type="InterPro" id="IPR029058">
    <property type="entry name" value="AB_hydrolase_fold"/>
</dbReference>
<dbReference type="Pfam" id="PF00975">
    <property type="entry name" value="Thioesterase"/>
    <property type="match status" value="1"/>
</dbReference>
<comment type="similarity">
    <text evidence="1">Belongs to the thioesterase family.</text>
</comment>
<dbReference type="RefSeq" id="WP_309202454.1">
    <property type="nucleotide sequence ID" value="NZ_CP133548.1"/>
</dbReference>
<gene>
    <name evidence="3" type="ORF">Q9312_19090</name>
</gene>
<dbReference type="KEGG" id="plei:Q9312_19090"/>
<dbReference type="Proteomes" id="UP001239782">
    <property type="component" value="Chromosome"/>
</dbReference>
<evidence type="ECO:0000313" key="4">
    <source>
        <dbReference type="Proteomes" id="UP001239782"/>
    </source>
</evidence>
<dbReference type="EMBL" id="CP133548">
    <property type="protein sequence ID" value="WMS87313.1"/>
    <property type="molecule type" value="Genomic_DNA"/>
</dbReference>
<dbReference type="GO" id="GO:0016787">
    <property type="term" value="F:hydrolase activity"/>
    <property type="evidence" value="ECO:0007669"/>
    <property type="project" value="UniProtKB-KW"/>
</dbReference>
<evidence type="ECO:0000313" key="3">
    <source>
        <dbReference type="EMBL" id="WMS87313.1"/>
    </source>
</evidence>
<dbReference type="SUPFAM" id="SSF53474">
    <property type="entry name" value="alpha/beta-Hydrolases"/>
    <property type="match status" value="1"/>
</dbReference>
<sequence length="236" mass="26822">MFNSTKPLIICLPFAGSGASFFVPWQNLTDKVDIHPVQLPGREKRFMDSPFTDCHEAANGILEELQHSLSKERELIVFGHSLGAVLAFETAKRLEQSGFNVCRLIVSGSPDPWNQRSTRASDLECDDEFVEQVIKFSEFTHPALEDEMMKELLIPVLRADVTMHENYTPKSDLPAEFPIAALRGTQDLLVSDEQIRLWSKATKSEFQQKEFSGSHMYFVDNPKPLVDFFEDVSRPQ</sequence>
<dbReference type="PANTHER" id="PTHR11487:SF0">
    <property type="entry name" value="S-ACYL FATTY ACID SYNTHASE THIOESTERASE, MEDIUM CHAIN"/>
    <property type="match status" value="1"/>
</dbReference>
<name>A0AA51RTQ2_9GAMM</name>
<dbReference type="InterPro" id="IPR001031">
    <property type="entry name" value="Thioesterase"/>
</dbReference>
<dbReference type="GO" id="GO:0008610">
    <property type="term" value="P:lipid biosynthetic process"/>
    <property type="evidence" value="ECO:0007669"/>
    <property type="project" value="TreeGrafter"/>
</dbReference>
<dbReference type="Gene3D" id="3.40.50.1820">
    <property type="entry name" value="alpha/beta hydrolase"/>
    <property type="match status" value="1"/>
</dbReference>
<evidence type="ECO:0000256" key="1">
    <source>
        <dbReference type="ARBA" id="ARBA00007169"/>
    </source>
</evidence>
<keyword evidence="3" id="KW-0378">Hydrolase</keyword>
<evidence type="ECO:0000259" key="2">
    <source>
        <dbReference type="Pfam" id="PF00975"/>
    </source>
</evidence>
<keyword evidence="4" id="KW-1185">Reference proteome</keyword>
<dbReference type="InterPro" id="IPR012223">
    <property type="entry name" value="TEII"/>
</dbReference>
<reference evidence="3 4" key="1">
    <citation type="submission" date="2023-08" db="EMBL/GenBank/DDBJ databases">
        <title>Pleionea litopenaei sp. nov., isolated from stomach of juvenile Litopenaeus vannamei.</title>
        <authorList>
            <person name="Rho A.M."/>
            <person name="Hwang C.Y."/>
        </authorList>
    </citation>
    <scope>NUCLEOTIDE SEQUENCE [LARGE SCALE GENOMIC DNA]</scope>
    <source>
        <strain evidence="3 4">HL-JVS1</strain>
    </source>
</reference>
<feature type="domain" description="Thioesterase" evidence="2">
    <location>
        <begin position="9"/>
        <end position="231"/>
    </location>
</feature>
<organism evidence="3 4">
    <name type="scientific">Pleionea litopenaei</name>
    <dbReference type="NCBI Taxonomy" id="3070815"/>
    <lineage>
        <taxon>Bacteria</taxon>
        <taxon>Pseudomonadati</taxon>
        <taxon>Pseudomonadota</taxon>
        <taxon>Gammaproteobacteria</taxon>
        <taxon>Oceanospirillales</taxon>
        <taxon>Pleioneaceae</taxon>
        <taxon>Pleionea</taxon>
    </lineage>
</organism>
<dbReference type="PANTHER" id="PTHR11487">
    <property type="entry name" value="THIOESTERASE"/>
    <property type="match status" value="1"/>
</dbReference>
<accession>A0AA51RTQ2</accession>
<protein>
    <submittedName>
        <fullName evidence="3">Alpha/beta fold hydrolase</fullName>
    </submittedName>
</protein>
<proteinExistence type="inferred from homology"/>